<organism evidence="2 3">
    <name type="scientific">Anisodus acutangulus</name>
    <dbReference type="NCBI Taxonomy" id="402998"/>
    <lineage>
        <taxon>Eukaryota</taxon>
        <taxon>Viridiplantae</taxon>
        <taxon>Streptophyta</taxon>
        <taxon>Embryophyta</taxon>
        <taxon>Tracheophyta</taxon>
        <taxon>Spermatophyta</taxon>
        <taxon>Magnoliopsida</taxon>
        <taxon>eudicotyledons</taxon>
        <taxon>Gunneridae</taxon>
        <taxon>Pentapetalae</taxon>
        <taxon>asterids</taxon>
        <taxon>lamiids</taxon>
        <taxon>Solanales</taxon>
        <taxon>Solanaceae</taxon>
        <taxon>Solanoideae</taxon>
        <taxon>Hyoscyameae</taxon>
        <taxon>Anisodus</taxon>
    </lineage>
</organism>
<dbReference type="EMBL" id="JAJAGQ010000003">
    <property type="protein sequence ID" value="KAJ8567650.1"/>
    <property type="molecule type" value="Genomic_DNA"/>
</dbReference>
<feature type="compositionally biased region" description="Gly residues" evidence="1">
    <location>
        <begin position="101"/>
        <end position="125"/>
    </location>
</feature>
<name>A0A9Q1MSA4_9SOLA</name>
<dbReference type="Proteomes" id="UP001152561">
    <property type="component" value="Unassembled WGS sequence"/>
</dbReference>
<accession>A0A9Q1MSA4</accession>
<evidence type="ECO:0000313" key="2">
    <source>
        <dbReference type="EMBL" id="KAJ8567650.1"/>
    </source>
</evidence>
<keyword evidence="3" id="KW-1185">Reference proteome</keyword>
<feature type="region of interest" description="Disordered" evidence="1">
    <location>
        <begin position="206"/>
        <end position="236"/>
    </location>
</feature>
<proteinExistence type="predicted"/>
<sequence>MESRSTSRERRARKRCDPHPQCHGKRGAHLSNKGRTRTRPCYWRNWWPALWVQTGAGKGRKEIRKQDGLSRGKAQAAVTTSSGEIMPTGKQPDGQSSGVQTGAGKGRTLGGNGGQPSGTQTGVGTGRTLDTPPMDGQPAGTQTGVGRGRTLEKEDKEKRVMCKVTDDQYAGSQTEAGKGGNEVLENIGQRTGKAPAVDSTKVGEEAPMGVEFGGQPSGAQTGAGKGRTSGVIADGQPPVKYTGWKFVVERVSEEEENARKARWCLN</sequence>
<feature type="compositionally biased region" description="Gly residues" evidence="1">
    <location>
        <begin position="211"/>
        <end position="227"/>
    </location>
</feature>
<feature type="compositionally biased region" description="Basic and acidic residues" evidence="1">
    <location>
        <begin position="1"/>
        <end position="20"/>
    </location>
</feature>
<protein>
    <submittedName>
        <fullName evidence="2">Uncharacterized protein</fullName>
    </submittedName>
</protein>
<dbReference type="AlphaFoldDB" id="A0A9Q1MSA4"/>
<evidence type="ECO:0000313" key="3">
    <source>
        <dbReference type="Proteomes" id="UP001152561"/>
    </source>
</evidence>
<reference evidence="3" key="1">
    <citation type="journal article" date="2023" name="Proc. Natl. Acad. Sci. U.S.A.">
        <title>Genomic and structural basis for evolution of tropane alkaloid biosynthesis.</title>
        <authorList>
            <person name="Wanga Y.-J."/>
            <person name="Taina T."/>
            <person name="Yua J.-Y."/>
            <person name="Lia J."/>
            <person name="Xua B."/>
            <person name="Chenc J."/>
            <person name="D'Auriad J.C."/>
            <person name="Huanga J.-P."/>
            <person name="Huanga S.-X."/>
        </authorList>
    </citation>
    <scope>NUCLEOTIDE SEQUENCE [LARGE SCALE GENOMIC DNA]</scope>
    <source>
        <strain evidence="3">cv. KIB-2019</strain>
    </source>
</reference>
<feature type="compositionally biased region" description="Basic and acidic residues" evidence="1">
    <location>
        <begin position="149"/>
        <end position="158"/>
    </location>
</feature>
<evidence type="ECO:0000256" key="1">
    <source>
        <dbReference type="SAM" id="MobiDB-lite"/>
    </source>
</evidence>
<gene>
    <name evidence="2" type="ORF">K7X08_019858</name>
</gene>
<feature type="compositionally biased region" description="Basic residues" evidence="1">
    <location>
        <begin position="21"/>
        <end position="38"/>
    </location>
</feature>
<comment type="caution">
    <text evidence="2">The sequence shown here is derived from an EMBL/GenBank/DDBJ whole genome shotgun (WGS) entry which is preliminary data.</text>
</comment>
<feature type="region of interest" description="Disordered" evidence="1">
    <location>
        <begin position="56"/>
        <end position="158"/>
    </location>
</feature>
<feature type="region of interest" description="Disordered" evidence="1">
    <location>
        <begin position="1"/>
        <end position="38"/>
    </location>
</feature>